<dbReference type="EMBL" id="QDEB01030204">
    <property type="protein sequence ID" value="RZC39950.1"/>
    <property type="molecule type" value="Genomic_DNA"/>
</dbReference>
<dbReference type="GO" id="GO:0016020">
    <property type="term" value="C:membrane"/>
    <property type="evidence" value="ECO:0007669"/>
    <property type="project" value="GOC"/>
</dbReference>
<keyword evidence="3 7" id="KW-0732">Signal</keyword>
<dbReference type="InterPro" id="IPR003119">
    <property type="entry name" value="SAP_A"/>
</dbReference>
<proteinExistence type="predicted"/>
<feature type="signal peptide" evidence="7">
    <location>
        <begin position="1"/>
        <end position="18"/>
    </location>
</feature>
<feature type="domain" description="Saposin B-type" evidence="8">
    <location>
        <begin position="512"/>
        <end position="593"/>
    </location>
</feature>
<dbReference type="InterPro" id="IPR008373">
    <property type="entry name" value="Saposin"/>
</dbReference>
<comment type="subcellular location">
    <subcellularLocation>
        <location evidence="1">Secreted</location>
    </subcellularLocation>
</comment>
<keyword evidence="11" id="KW-1185">Reference proteome</keyword>
<gene>
    <name evidence="10" type="ORF">BDFB_010175</name>
</gene>
<evidence type="ECO:0000259" key="8">
    <source>
        <dbReference type="PROSITE" id="PS50015"/>
    </source>
</evidence>
<dbReference type="SUPFAM" id="SSF47862">
    <property type="entry name" value="Saposin"/>
    <property type="match status" value="7"/>
</dbReference>
<evidence type="ECO:0000256" key="7">
    <source>
        <dbReference type="SAM" id="SignalP"/>
    </source>
</evidence>
<dbReference type="Proteomes" id="UP000292052">
    <property type="component" value="Unassembled WGS sequence"/>
</dbReference>
<keyword evidence="6" id="KW-0325">Glycoprotein</keyword>
<evidence type="ECO:0000313" key="10">
    <source>
        <dbReference type="EMBL" id="RZC39950.1"/>
    </source>
</evidence>
<feature type="domain" description="Saposin B-type" evidence="8">
    <location>
        <begin position="71"/>
        <end position="153"/>
    </location>
</feature>
<keyword evidence="5" id="KW-1015">Disulfide bond</keyword>
<feature type="chain" id="PRO_5019725088" evidence="7">
    <location>
        <begin position="19"/>
        <end position="837"/>
    </location>
</feature>
<dbReference type="GO" id="GO:0005764">
    <property type="term" value="C:lysosome"/>
    <property type="evidence" value="ECO:0007669"/>
    <property type="project" value="InterPro"/>
</dbReference>
<dbReference type="SMART" id="SM00162">
    <property type="entry name" value="SAPA"/>
    <property type="match status" value="2"/>
</dbReference>
<evidence type="ECO:0000256" key="1">
    <source>
        <dbReference type="ARBA" id="ARBA00004613"/>
    </source>
</evidence>
<feature type="domain" description="Saposin B-type" evidence="8">
    <location>
        <begin position="627"/>
        <end position="708"/>
    </location>
</feature>
<evidence type="ECO:0000259" key="9">
    <source>
        <dbReference type="PROSITE" id="PS51110"/>
    </source>
</evidence>
<dbReference type="PROSITE" id="PS51110">
    <property type="entry name" value="SAP_A"/>
    <property type="match status" value="1"/>
</dbReference>
<feature type="domain" description="Saposin B-type" evidence="8">
    <location>
        <begin position="418"/>
        <end position="499"/>
    </location>
</feature>
<evidence type="ECO:0000256" key="2">
    <source>
        <dbReference type="ARBA" id="ARBA00022525"/>
    </source>
</evidence>
<organism evidence="10 11">
    <name type="scientific">Asbolus verrucosus</name>
    <name type="common">Desert ironclad beetle</name>
    <dbReference type="NCBI Taxonomy" id="1661398"/>
    <lineage>
        <taxon>Eukaryota</taxon>
        <taxon>Metazoa</taxon>
        <taxon>Ecdysozoa</taxon>
        <taxon>Arthropoda</taxon>
        <taxon>Hexapoda</taxon>
        <taxon>Insecta</taxon>
        <taxon>Pterygota</taxon>
        <taxon>Neoptera</taxon>
        <taxon>Endopterygota</taxon>
        <taxon>Coleoptera</taxon>
        <taxon>Polyphaga</taxon>
        <taxon>Cucujiformia</taxon>
        <taxon>Tenebrionidae</taxon>
        <taxon>Pimeliinae</taxon>
        <taxon>Asbolus</taxon>
    </lineage>
</organism>
<dbReference type="InterPro" id="IPR008138">
    <property type="entry name" value="SapB_2"/>
</dbReference>
<evidence type="ECO:0000313" key="11">
    <source>
        <dbReference type="Proteomes" id="UP000292052"/>
    </source>
</evidence>
<dbReference type="PRINTS" id="PR01797">
    <property type="entry name" value="SAPOSIN"/>
</dbReference>
<name>A0A482W482_ASBVE</name>
<dbReference type="PANTHER" id="PTHR11480">
    <property type="entry name" value="SAPOSIN-RELATED"/>
    <property type="match status" value="1"/>
</dbReference>
<reference evidence="10 11" key="1">
    <citation type="submission" date="2017-03" db="EMBL/GenBank/DDBJ databases">
        <title>Genome of the blue death feigning beetle - Asbolus verrucosus.</title>
        <authorList>
            <person name="Rider S.D."/>
        </authorList>
    </citation>
    <scope>NUCLEOTIDE SEQUENCE [LARGE SCALE GENOMIC DNA]</scope>
    <source>
        <strain evidence="10">Butters</strain>
        <tissue evidence="10">Head and leg muscle</tissue>
    </source>
</reference>
<dbReference type="FunFam" id="1.10.225.10:FF:000002">
    <property type="entry name" value="prosaposin isoform X2"/>
    <property type="match status" value="3"/>
</dbReference>
<keyword evidence="4" id="KW-0677">Repeat</keyword>
<feature type="domain" description="Saposin A-type" evidence="9">
    <location>
        <begin position="27"/>
        <end position="67"/>
    </location>
</feature>
<dbReference type="AlphaFoldDB" id="A0A482W482"/>
<dbReference type="Pfam" id="PF02199">
    <property type="entry name" value="SapA"/>
    <property type="match status" value="2"/>
</dbReference>
<evidence type="ECO:0000256" key="6">
    <source>
        <dbReference type="ARBA" id="ARBA00023180"/>
    </source>
</evidence>
<dbReference type="OrthoDB" id="69496at2759"/>
<dbReference type="Pfam" id="PF05184">
    <property type="entry name" value="SapB_1"/>
    <property type="match status" value="5"/>
</dbReference>
<dbReference type="InterPro" id="IPR051428">
    <property type="entry name" value="Sphingo_Act-Surfact_Prot"/>
</dbReference>
<evidence type="ECO:0000256" key="3">
    <source>
        <dbReference type="ARBA" id="ARBA00022729"/>
    </source>
</evidence>
<dbReference type="Pfam" id="PF03489">
    <property type="entry name" value="SapB_2"/>
    <property type="match status" value="5"/>
</dbReference>
<dbReference type="PROSITE" id="PS50015">
    <property type="entry name" value="SAP_B"/>
    <property type="match status" value="7"/>
</dbReference>
<feature type="domain" description="Saposin B-type" evidence="8">
    <location>
        <begin position="274"/>
        <end position="354"/>
    </location>
</feature>
<evidence type="ECO:0000256" key="4">
    <source>
        <dbReference type="ARBA" id="ARBA00022737"/>
    </source>
</evidence>
<dbReference type="GO" id="GO:0005576">
    <property type="term" value="C:extracellular region"/>
    <property type="evidence" value="ECO:0007669"/>
    <property type="project" value="UniProtKB-SubCell"/>
</dbReference>
<feature type="domain" description="Saposin B-type" evidence="8">
    <location>
        <begin position="716"/>
        <end position="797"/>
    </location>
</feature>
<dbReference type="PANTHER" id="PTHR11480:SF3">
    <property type="entry name" value="BCDNA.GH08312"/>
    <property type="match status" value="1"/>
</dbReference>
<dbReference type="GO" id="GO:0006665">
    <property type="term" value="P:sphingolipid metabolic process"/>
    <property type="evidence" value="ECO:0007669"/>
    <property type="project" value="InterPro"/>
</dbReference>
<comment type="caution">
    <text evidence="10">The sequence shown here is derived from an EMBL/GenBank/DDBJ whole genome shotgun (WGS) entry which is preliminary data.</text>
</comment>
<dbReference type="InterPro" id="IPR008139">
    <property type="entry name" value="SaposinB_dom"/>
</dbReference>
<keyword evidence="2" id="KW-0964">Secreted</keyword>
<dbReference type="InterPro" id="IPR011001">
    <property type="entry name" value="Saposin-like"/>
</dbReference>
<dbReference type="STRING" id="1661398.A0A482W482"/>
<dbReference type="SMART" id="SM00741">
    <property type="entry name" value="SapB"/>
    <property type="match status" value="7"/>
</dbReference>
<protein>
    <submittedName>
        <fullName evidence="10">Prosaposin</fullName>
    </submittedName>
</protein>
<evidence type="ECO:0000256" key="5">
    <source>
        <dbReference type="ARBA" id="ARBA00023157"/>
    </source>
</evidence>
<sequence length="837" mass="93129">MKMQVFIALVAFFAITDGVSLRAGQRHQLGGEECAWGPSYWCRNLTSAASCHAVKHCIQTVWIYKQLPPDTSSVCQTCLDMVKEARDQLESNETQELIKEVFEGSCALLHIKAIVKECDKIADEYIPELIETLASEMNPQVVCSVAGLCNNERFRQLIAEEKAAQQPKKADTCEGCHTVVSIMEDKFNKMSRDEVLQSFLELCGRTGSLSDGCSNIVITYFTDIYHHLKENFNAEEVCLMSGECSAKFHTHAAKVEITPISHIGYVPVGGNQKDDLPCELCEQLVSHLRDLLIANTTEDEFKMVLEGLCKQTKSFQAECLSLVDEYYAVAYNFLVSELEPSALCALAGICPRNDTQEQVPIIPLLPVESVAKATSKQPSVVRINMGKDGAAVRVMETPEEAQLPIDLLMPPHTQVLYDSTTCVFCEYFLHYLQQVITSPTSEEEIKEIIDKACSKLPRSINNTCVQFVDMYEPALVAILAQEIDPSQVCPLIKACPSSNSKDVEIFMHAESDSSKCPLCLFAVSRLEEMVKDKKTEENIKNALDKLCSHLSDNLAEECNDFVNTYTDELIEMLIADLSPQEVCVYLKLCTDDKPTDADSDVGDIRTNTIFDNTINGKSIQSSAAISDNPQCVICEFVMKEIQDELKDNKTEEDIKRTVHNICNHLPRSVAKECNDFVNEYADTVIQLLIEATVPSEICRMIHLCPDSDEVAAIKVEIFECAVCETLVYAMEKILANPKIDHNIDHVLEKACRALPAKSQDKCAEIIKKYGKTIYNLVIHLADKGLVCKEIKLCASEVARPRREVTVGASKCTWGPSYWCASNENAEKCGSGVSIQLP</sequence>
<accession>A0A482W482</accession>
<dbReference type="Gene3D" id="1.10.225.10">
    <property type="entry name" value="Saposin-like"/>
    <property type="match status" value="7"/>
</dbReference>
<feature type="domain" description="Saposin B-type" evidence="8">
    <location>
        <begin position="169"/>
        <end position="248"/>
    </location>
</feature>
<dbReference type="InterPro" id="IPR007856">
    <property type="entry name" value="SapB_1"/>
</dbReference>